<dbReference type="Pfam" id="PF00355">
    <property type="entry name" value="Rieske"/>
    <property type="match status" value="1"/>
</dbReference>
<feature type="region of interest" description="Disordered" evidence="10">
    <location>
        <begin position="41"/>
        <end position="70"/>
    </location>
</feature>
<dbReference type="InterPro" id="IPR014349">
    <property type="entry name" value="Rieske_Fe-S_prot"/>
</dbReference>
<accession>A0A543GH51</accession>
<keyword evidence="6" id="KW-0411">Iron-sulfur</keyword>
<feature type="domain" description="Rieske" evidence="11">
    <location>
        <begin position="66"/>
        <end position="158"/>
    </location>
</feature>
<evidence type="ECO:0000256" key="2">
    <source>
        <dbReference type="ARBA" id="ARBA00015816"/>
    </source>
</evidence>
<keyword evidence="5" id="KW-0408">Iron</keyword>
<evidence type="ECO:0000256" key="1">
    <source>
        <dbReference type="ARBA" id="ARBA00002494"/>
    </source>
</evidence>
<sequence>MLPAHPSPLTRRAFVAGTCGAACVTALSACTTYGAGTAPAQAPAAPDAQGAPAQGGSPQGGSSQGAALTKTSDIPVGGGAVFAEQDVVVTQPAAGQYRAFSATCTHQGCPVTEVADGTINCNCHGSKFAAADGSVVDGPAKTPLAERDITVTGEEIRLA</sequence>
<name>A0A543GH51_9PSEU</name>
<dbReference type="InterPro" id="IPR006311">
    <property type="entry name" value="TAT_signal"/>
</dbReference>
<organism evidence="12 13">
    <name type="scientific">Pseudonocardia cypriaca</name>
    <dbReference type="NCBI Taxonomy" id="882449"/>
    <lineage>
        <taxon>Bacteria</taxon>
        <taxon>Bacillati</taxon>
        <taxon>Actinomycetota</taxon>
        <taxon>Actinomycetes</taxon>
        <taxon>Pseudonocardiales</taxon>
        <taxon>Pseudonocardiaceae</taxon>
        <taxon>Pseudonocardia</taxon>
    </lineage>
</organism>
<reference evidence="12 13" key="1">
    <citation type="submission" date="2019-06" db="EMBL/GenBank/DDBJ databases">
        <title>Sequencing the genomes of 1000 actinobacteria strains.</title>
        <authorList>
            <person name="Klenk H.-P."/>
        </authorList>
    </citation>
    <scope>NUCLEOTIDE SEQUENCE [LARGE SCALE GENOMIC DNA]</scope>
    <source>
        <strain evidence="12 13">DSM 45511</strain>
    </source>
</reference>
<dbReference type="Proteomes" id="UP000319818">
    <property type="component" value="Unassembled WGS sequence"/>
</dbReference>
<dbReference type="InterPro" id="IPR036922">
    <property type="entry name" value="Rieske_2Fe-2S_sf"/>
</dbReference>
<keyword evidence="4" id="KW-0479">Metal-binding</keyword>
<dbReference type="GO" id="GO:0004497">
    <property type="term" value="F:monooxygenase activity"/>
    <property type="evidence" value="ECO:0007669"/>
    <property type="project" value="UniProtKB-ARBA"/>
</dbReference>
<feature type="compositionally biased region" description="Low complexity" evidence="10">
    <location>
        <begin position="41"/>
        <end position="56"/>
    </location>
</feature>
<keyword evidence="3" id="KW-0001">2Fe-2S</keyword>
<dbReference type="EMBL" id="VFPH01000001">
    <property type="protein sequence ID" value="TQM45411.1"/>
    <property type="molecule type" value="Genomic_DNA"/>
</dbReference>
<evidence type="ECO:0000256" key="8">
    <source>
        <dbReference type="ARBA" id="ARBA00029586"/>
    </source>
</evidence>
<keyword evidence="13" id="KW-1185">Reference proteome</keyword>
<evidence type="ECO:0000256" key="10">
    <source>
        <dbReference type="SAM" id="MobiDB-lite"/>
    </source>
</evidence>
<dbReference type="PANTHER" id="PTHR10134">
    <property type="entry name" value="CYTOCHROME B-C1 COMPLEX SUBUNIT RIESKE, MITOCHONDRIAL"/>
    <property type="match status" value="1"/>
</dbReference>
<dbReference type="GO" id="GO:0046872">
    <property type="term" value="F:metal ion binding"/>
    <property type="evidence" value="ECO:0007669"/>
    <property type="project" value="UniProtKB-KW"/>
</dbReference>
<dbReference type="GO" id="GO:0016020">
    <property type="term" value="C:membrane"/>
    <property type="evidence" value="ECO:0007669"/>
    <property type="project" value="InterPro"/>
</dbReference>
<dbReference type="InterPro" id="IPR017941">
    <property type="entry name" value="Rieske_2Fe-2S"/>
</dbReference>
<evidence type="ECO:0000256" key="4">
    <source>
        <dbReference type="ARBA" id="ARBA00022723"/>
    </source>
</evidence>
<dbReference type="GO" id="GO:0051537">
    <property type="term" value="F:2 iron, 2 sulfur cluster binding"/>
    <property type="evidence" value="ECO:0007669"/>
    <property type="project" value="UniProtKB-KW"/>
</dbReference>
<evidence type="ECO:0000256" key="6">
    <source>
        <dbReference type="ARBA" id="ARBA00023014"/>
    </source>
</evidence>
<dbReference type="OrthoDB" id="25106at2"/>
<dbReference type="PRINTS" id="PR00162">
    <property type="entry name" value="RIESKE"/>
</dbReference>
<dbReference type="PROSITE" id="PS51296">
    <property type="entry name" value="RIESKE"/>
    <property type="match status" value="1"/>
</dbReference>
<proteinExistence type="predicted"/>
<dbReference type="InterPro" id="IPR005805">
    <property type="entry name" value="Rieske_Fe-S_prot_C"/>
</dbReference>
<dbReference type="SUPFAM" id="SSF50022">
    <property type="entry name" value="ISP domain"/>
    <property type="match status" value="1"/>
</dbReference>
<protein>
    <recommendedName>
        <fullName evidence="2">Cytochrome bc1 complex Rieske iron-sulfur subunit</fullName>
    </recommendedName>
    <alternativeName>
        <fullName evidence="8">Cytochrome bc1 reductase complex subunit QcrA</fullName>
    </alternativeName>
</protein>
<evidence type="ECO:0000256" key="3">
    <source>
        <dbReference type="ARBA" id="ARBA00022714"/>
    </source>
</evidence>
<gene>
    <name evidence="12" type="ORF">FB388_2811</name>
</gene>
<dbReference type="CDD" id="cd03467">
    <property type="entry name" value="Rieske"/>
    <property type="match status" value="1"/>
</dbReference>
<evidence type="ECO:0000313" key="12">
    <source>
        <dbReference type="EMBL" id="TQM45411.1"/>
    </source>
</evidence>
<keyword evidence="7" id="KW-1015">Disulfide bond</keyword>
<evidence type="ECO:0000259" key="11">
    <source>
        <dbReference type="PROSITE" id="PS51296"/>
    </source>
</evidence>
<comment type="function">
    <text evidence="1">Iron-sulfur subunit of the cytochrome bc1 complex, an essential component of the respiratory electron transport chain required for ATP synthesis. The bc1 complex catalyzes the oxidation of menaquinol and the reduction of cytochrome c in the respiratory chain. The bc1 complex operates through a Q-cycle mechanism that couples electron transfer to generation of the proton gradient that drives ATP synthesis.</text>
</comment>
<dbReference type="Gene3D" id="2.102.10.10">
    <property type="entry name" value="Rieske [2Fe-2S] iron-sulphur domain"/>
    <property type="match status" value="1"/>
</dbReference>
<dbReference type="AlphaFoldDB" id="A0A543GH51"/>
<evidence type="ECO:0000256" key="7">
    <source>
        <dbReference type="ARBA" id="ARBA00023157"/>
    </source>
</evidence>
<dbReference type="RefSeq" id="WP_142100971.1">
    <property type="nucleotide sequence ID" value="NZ_VFPH01000001.1"/>
</dbReference>
<evidence type="ECO:0000256" key="9">
    <source>
        <dbReference type="ARBA" id="ARBA00034078"/>
    </source>
</evidence>
<dbReference type="GO" id="GO:0016705">
    <property type="term" value="F:oxidoreductase activity, acting on paired donors, with incorporation or reduction of molecular oxygen"/>
    <property type="evidence" value="ECO:0007669"/>
    <property type="project" value="UniProtKB-ARBA"/>
</dbReference>
<dbReference type="PROSITE" id="PS51318">
    <property type="entry name" value="TAT"/>
    <property type="match status" value="1"/>
</dbReference>
<comment type="caution">
    <text evidence="12">The sequence shown here is derived from an EMBL/GenBank/DDBJ whole genome shotgun (WGS) entry which is preliminary data.</text>
</comment>
<comment type="cofactor">
    <cofactor evidence="9">
        <name>[2Fe-2S] cluster</name>
        <dbReference type="ChEBI" id="CHEBI:190135"/>
    </cofactor>
</comment>
<dbReference type="FunFam" id="2.102.10.10:FF:000016">
    <property type="entry name" value="Nitrite reductase/ring-hydroxylating ferredoxin subunit"/>
    <property type="match status" value="1"/>
</dbReference>
<evidence type="ECO:0000256" key="5">
    <source>
        <dbReference type="ARBA" id="ARBA00023004"/>
    </source>
</evidence>
<evidence type="ECO:0000313" key="13">
    <source>
        <dbReference type="Proteomes" id="UP000319818"/>
    </source>
</evidence>